<protein>
    <submittedName>
        <fullName evidence="1">Uncharacterized protein</fullName>
    </submittedName>
</protein>
<dbReference type="Gramene" id="AET4Gv20722600.9">
    <property type="protein sequence ID" value="AET4Gv20722600.9"/>
    <property type="gene ID" value="AET4Gv20722600"/>
</dbReference>
<keyword evidence="2" id="KW-1185">Reference proteome</keyword>
<organism evidence="1 2">
    <name type="scientific">Aegilops tauschii subsp. strangulata</name>
    <name type="common">Goatgrass</name>
    <dbReference type="NCBI Taxonomy" id="200361"/>
    <lineage>
        <taxon>Eukaryota</taxon>
        <taxon>Viridiplantae</taxon>
        <taxon>Streptophyta</taxon>
        <taxon>Embryophyta</taxon>
        <taxon>Tracheophyta</taxon>
        <taxon>Spermatophyta</taxon>
        <taxon>Magnoliopsida</taxon>
        <taxon>Liliopsida</taxon>
        <taxon>Poales</taxon>
        <taxon>Poaceae</taxon>
        <taxon>BOP clade</taxon>
        <taxon>Pooideae</taxon>
        <taxon>Triticodae</taxon>
        <taxon>Triticeae</taxon>
        <taxon>Triticinae</taxon>
        <taxon>Aegilops</taxon>
    </lineage>
</organism>
<reference evidence="1" key="4">
    <citation type="submission" date="2019-03" db="UniProtKB">
        <authorList>
            <consortium name="EnsemblPlants"/>
        </authorList>
    </citation>
    <scope>IDENTIFICATION</scope>
</reference>
<dbReference type="Proteomes" id="UP000015105">
    <property type="component" value="Chromosome 4D"/>
</dbReference>
<name>A0A453IXJ2_AEGTS</name>
<reference evidence="2" key="1">
    <citation type="journal article" date="2014" name="Science">
        <title>Ancient hybridizations among the ancestral genomes of bread wheat.</title>
        <authorList>
            <consortium name="International Wheat Genome Sequencing Consortium,"/>
            <person name="Marcussen T."/>
            <person name="Sandve S.R."/>
            <person name="Heier L."/>
            <person name="Spannagl M."/>
            <person name="Pfeifer M."/>
            <person name="Jakobsen K.S."/>
            <person name="Wulff B.B."/>
            <person name="Steuernagel B."/>
            <person name="Mayer K.F."/>
            <person name="Olsen O.A."/>
        </authorList>
    </citation>
    <scope>NUCLEOTIDE SEQUENCE [LARGE SCALE GENOMIC DNA]</scope>
    <source>
        <strain evidence="2">cv. AL8/78</strain>
    </source>
</reference>
<reference evidence="1" key="3">
    <citation type="journal article" date="2017" name="Nature">
        <title>Genome sequence of the progenitor of the wheat D genome Aegilops tauschii.</title>
        <authorList>
            <person name="Luo M.C."/>
            <person name="Gu Y.Q."/>
            <person name="Puiu D."/>
            <person name="Wang H."/>
            <person name="Twardziok S.O."/>
            <person name="Deal K.R."/>
            <person name="Huo N."/>
            <person name="Zhu T."/>
            <person name="Wang L."/>
            <person name="Wang Y."/>
            <person name="McGuire P.E."/>
            <person name="Liu S."/>
            <person name="Long H."/>
            <person name="Ramasamy R.K."/>
            <person name="Rodriguez J.C."/>
            <person name="Van S.L."/>
            <person name="Yuan L."/>
            <person name="Wang Z."/>
            <person name="Xia Z."/>
            <person name="Xiao L."/>
            <person name="Anderson O.D."/>
            <person name="Ouyang S."/>
            <person name="Liang Y."/>
            <person name="Zimin A.V."/>
            <person name="Pertea G."/>
            <person name="Qi P."/>
            <person name="Bennetzen J.L."/>
            <person name="Dai X."/>
            <person name="Dawson M.W."/>
            <person name="Muller H.G."/>
            <person name="Kugler K."/>
            <person name="Rivarola-Duarte L."/>
            <person name="Spannagl M."/>
            <person name="Mayer K.F.X."/>
            <person name="Lu F.H."/>
            <person name="Bevan M.W."/>
            <person name="Leroy P."/>
            <person name="Li P."/>
            <person name="You F.M."/>
            <person name="Sun Q."/>
            <person name="Liu Z."/>
            <person name="Lyons E."/>
            <person name="Wicker T."/>
            <person name="Salzberg S.L."/>
            <person name="Devos K.M."/>
            <person name="Dvorak J."/>
        </authorList>
    </citation>
    <scope>NUCLEOTIDE SEQUENCE [LARGE SCALE GENOMIC DNA]</scope>
    <source>
        <strain evidence="1">cv. AL8/78</strain>
    </source>
</reference>
<evidence type="ECO:0000313" key="1">
    <source>
        <dbReference type="EnsemblPlants" id="AET4Gv20722600.9"/>
    </source>
</evidence>
<dbReference type="EnsemblPlants" id="AET4Gv20722600.9">
    <property type="protein sequence ID" value="AET4Gv20722600.9"/>
    <property type="gene ID" value="AET4Gv20722600"/>
</dbReference>
<proteinExistence type="predicted"/>
<reference evidence="1" key="5">
    <citation type="journal article" date="2021" name="G3 (Bethesda)">
        <title>Aegilops tauschii genome assembly Aet v5.0 features greater sequence contiguity and improved annotation.</title>
        <authorList>
            <person name="Wang L."/>
            <person name="Zhu T."/>
            <person name="Rodriguez J.C."/>
            <person name="Deal K.R."/>
            <person name="Dubcovsky J."/>
            <person name="McGuire P.E."/>
            <person name="Lux T."/>
            <person name="Spannagl M."/>
            <person name="Mayer K.F.X."/>
            <person name="Baldrich P."/>
            <person name="Meyers B.C."/>
            <person name="Huo N."/>
            <person name="Gu Y.Q."/>
            <person name="Zhou H."/>
            <person name="Devos K.M."/>
            <person name="Bennetzen J.L."/>
            <person name="Unver T."/>
            <person name="Budak H."/>
            <person name="Gulick P.J."/>
            <person name="Galiba G."/>
            <person name="Kalapos B."/>
            <person name="Nelson D.R."/>
            <person name="Li P."/>
            <person name="You F.M."/>
            <person name="Luo M.C."/>
            <person name="Dvorak J."/>
        </authorList>
    </citation>
    <scope>NUCLEOTIDE SEQUENCE [LARGE SCALE GENOMIC DNA]</scope>
    <source>
        <strain evidence="1">cv. AL8/78</strain>
    </source>
</reference>
<evidence type="ECO:0000313" key="2">
    <source>
        <dbReference type="Proteomes" id="UP000015105"/>
    </source>
</evidence>
<accession>A0A453IXJ2</accession>
<sequence>MHLSLGHLAMFNYCCLSQKGKFSACWATLWLRSSAPEADGAERPAVYFLGVAKVVLRRLPYFTELDDSQTGPYSYQPARNPTLQSFSKIVQVAPMPKCKRYIGIYHWVVVILRPGNQDIHAGDRERFPVAVLRGS</sequence>
<dbReference type="AlphaFoldDB" id="A0A453IXJ2"/>
<reference evidence="2" key="2">
    <citation type="journal article" date="2017" name="Nat. Plants">
        <title>The Aegilops tauschii genome reveals multiple impacts of transposons.</title>
        <authorList>
            <person name="Zhao G."/>
            <person name="Zou C."/>
            <person name="Li K."/>
            <person name="Wang K."/>
            <person name="Li T."/>
            <person name="Gao L."/>
            <person name="Zhang X."/>
            <person name="Wang H."/>
            <person name="Yang Z."/>
            <person name="Liu X."/>
            <person name="Jiang W."/>
            <person name="Mao L."/>
            <person name="Kong X."/>
            <person name="Jiao Y."/>
            <person name="Jia J."/>
        </authorList>
    </citation>
    <scope>NUCLEOTIDE SEQUENCE [LARGE SCALE GENOMIC DNA]</scope>
    <source>
        <strain evidence="2">cv. AL8/78</strain>
    </source>
</reference>